<keyword evidence="3" id="KW-0808">Transferase</keyword>
<dbReference type="EMBL" id="JAQSGK010000068">
    <property type="protein sequence ID" value="MEE6717085.1"/>
    <property type="molecule type" value="Genomic_DNA"/>
</dbReference>
<dbReference type="InterPro" id="IPR002295">
    <property type="entry name" value="N4/N6-MTase_EcoPI_Mod-like"/>
</dbReference>
<dbReference type="Gene3D" id="3.40.50.150">
    <property type="entry name" value="Vaccinia Virus protein VP39"/>
    <property type="match status" value="1"/>
</dbReference>
<keyword evidence="2" id="KW-0489">Methyltransferase</keyword>
<protein>
    <submittedName>
        <fullName evidence="8">Site-specific DNA-methyltransferase</fullName>
    </submittedName>
</protein>
<dbReference type="InterPro" id="IPR002052">
    <property type="entry name" value="DNA_methylase_N6_adenine_CS"/>
</dbReference>
<reference evidence="8 9" key="1">
    <citation type="submission" date="2023-02" db="EMBL/GenBank/DDBJ databases">
        <title>The predominant lactic acid bacteria and yeasts involved in the spontaneous fermentation of millet during the production of the traditional porridge Hausa koko in Ghana.</title>
        <authorList>
            <person name="Atter A."/>
            <person name="Diaz M."/>
        </authorList>
    </citation>
    <scope>NUCLEOTIDE SEQUENCE [LARGE SCALE GENOMIC DNA]</scope>
    <source>
        <strain evidence="8 9">FI11640</strain>
    </source>
</reference>
<dbReference type="PRINTS" id="PR00508">
    <property type="entry name" value="S21N4MTFRASE"/>
</dbReference>
<accession>A0ABU7T3B2</accession>
<comment type="similarity">
    <text evidence="1">Belongs to the N(4)/N(6)-methyltransferase family.</text>
</comment>
<dbReference type="InterPro" id="IPR029063">
    <property type="entry name" value="SAM-dependent_MTases_sf"/>
</dbReference>
<evidence type="ECO:0000256" key="3">
    <source>
        <dbReference type="ARBA" id="ARBA00022679"/>
    </source>
</evidence>
<proteinExistence type="inferred from homology"/>
<dbReference type="PROSITE" id="PS00092">
    <property type="entry name" value="N6_MTASE"/>
    <property type="match status" value="1"/>
</dbReference>
<dbReference type="InterPro" id="IPR001091">
    <property type="entry name" value="RM_Methyltransferase"/>
</dbReference>
<evidence type="ECO:0000313" key="9">
    <source>
        <dbReference type="Proteomes" id="UP001330016"/>
    </source>
</evidence>
<evidence type="ECO:0000259" key="6">
    <source>
        <dbReference type="Pfam" id="PF01555"/>
    </source>
</evidence>
<evidence type="ECO:0000313" key="8">
    <source>
        <dbReference type="EMBL" id="MEE6717085.1"/>
    </source>
</evidence>
<dbReference type="Proteomes" id="UP001330016">
    <property type="component" value="Unassembled WGS sequence"/>
</dbReference>
<evidence type="ECO:0000256" key="4">
    <source>
        <dbReference type="ARBA" id="ARBA00022691"/>
    </source>
</evidence>
<sequence>MSVEPKIMEHVKQLLQSFGDRYITNSGHLKRAKIIDDLDRFDHNLMTKLFADPLIHRTYVEKIANTEVFKLNQFIEMFEYKDFWEDSFTKYENKIGLTTGGKFLDESADVVLDFPFKDTVLKAGMTKEDVANHHDADEPFLNETIAKPEIDELLEPKIFVNSQKYDSTGAHSIDAFSSEDNLVLKGNNLIALYSLKQRYAGKVKFIYIDPPYNTGKDSFKYNDEFSRSTWLTFMLNRLVIARKLLSDDGSIYISIDENEFSYLKILVNNIFGELNELETFHIQVRYTNKSLNERDDFQRVMEYGLFYAKDKSKFKANKPSAPYNLSKFEWQITELSKGHETILGGKKVTIFHKGEYKIERIASSVLALKATWASGSVLAGNTSGKFFNAQLSKRKKIDGLNVLYKVENIGDDGLGYRYFTGPKKENSIRGQFYSGVPTKRVTEISNGTSKKYKPVVNFYDFSGDFGNIRQEGGVSLNGGKKPEKMIKLFMSIATVPGDLILDYHLGSGTTAAVAMKYKRKFIGIEQMSNQITLTQTRLNNVIHGDETGISKDVDWHGGGSFVYAELFEKNQGYLKDLLAAGNDAQLEEVYARMQAGADFDFRVDLAKYDELKQGLSFADRQKLLVKMLDKNQLYYNYANIDDADVRDLISDNDYAFNKSFYGEGGLADGQKEGPQAD</sequence>
<comment type="caution">
    <text evidence="8">The sequence shown here is derived from an EMBL/GenBank/DDBJ whole genome shotgun (WGS) entry which is preliminary data.</text>
</comment>
<keyword evidence="9" id="KW-1185">Reference proteome</keyword>
<dbReference type="PIRSF" id="PIRSF015855">
    <property type="entry name" value="TypeIII_Mtase_mKpnI"/>
    <property type="match status" value="1"/>
</dbReference>
<feature type="domain" description="Type III restriction/modification enzyme methylation subunit" evidence="7">
    <location>
        <begin position="42"/>
        <end position="97"/>
    </location>
</feature>
<dbReference type="RefSeq" id="WP_331244541.1">
    <property type="nucleotide sequence ID" value="NZ_JAQSGJ010000068.1"/>
</dbReference>
<dbReference type="SUPFAM" id="SSF53335">
    <property type="entry name" value="S-adenosyl-L-methionine-dependent methyltransferases"/>
    <property type="match status" value="1"/>
</dbReference>
<name>A0ABU7T3B2_9LACO</name>
<gene>
    <name evidence="8" type="ORF">PS435_14680</name>
</gene>
<evidence type="ECO:0000256" key="2">
    <source>
        <dbReference type="ARBA" id="ARBA00022603"/>
    </source>
</evidence>
<keyword evidence="4" id="KW-0949">S-adenosyl-L-methionine</keyword>
<evidence type="ECO:0000256" key="1">
    <source>
        <dbReference type="ARBA" id="ARBA00006594"/>
    </source>
</evidence>
<organism evidence="8 9">
    <name type="scientific">Schleiferilactobacillus harbinensis</name>
    <dbReference type="NCBI Taxonomy" id="304207"/>
    <lineage>
        <taxon>Bacteria</taxon>
        <taxon>Bacillati</taxon>
        <taxon>Bacillota</taxon>
        <taxon>Bacilli</taxon>
        <taxon>Lactobacillales</taxon>
        <taxon>Lactobacillaceae</taxon>
        <taxon>Schleiferilactobacillus</taxon>
    </lineage>
</organism>
<feature type="domain" description="DNA methylase N-4/N-6" evidence="6">
    <location>
        <begin position="203"/>
        <end position="534"/>
    </location>
</feature>
<dbReference type="InterPro" id="IPR022221">
    <property type="entry name" value="TypeIII_RM_meth"/>
</dbReference>
<dbReference type="Pfam" id="PF01555">
    <property type="entry name" value="N6_N4_Mtase"/>
    <property type="match status" value="1"/>
</dbReference>
<evidence type="ECO:0000259" key="7">
    <source>
        <dbReference type="Pfam" id="PF12564"/>
    </source>
</evidence>
<dbReference type="Pfam" id="PF12564">
    <property type="entry name" value="TypeIII_RM_meth"/>
    <property type="match status" value="1"/>
</dbReference>
<dbReference type="InterPro" id="IPR002941">
    <property type="entry name" value="DNA_methylase_N4/N6"/>
</dbReference>
<keyword evidence="5" id="KW-0680">Restriction system</keyword>
<evidence type="ECO:0000256" key="5">
    <source>
        <dbReference type="ARBA" id="ARBA00022747"/>
    </source>
</evidence>